<sequence>MKPKPSTFAGCNSETEASATYVCVWWWWGGGWRGRGEGSEEEEGRGAVSNKPYVKASPVGSHLLILPLSQFRVDNSLKVCLPPQIPLLCL</sequence>
<name>A0A445ML00_ENSVE</name>
<organism evidence="1">
    <name type="scientific">Ensete ventricosum</name>
    <name type="common">Abyssinian banana</name>
    <name type="synonym">Musa ensete</name>
    <dbReference type="NCBI Taxonomy" id="4639"/>
    <lineage>
        <taxon>Eukaryota</taxon>
        <taxon>Viridiplantae</taxon>
        <taxon>Streptophyta</taxon>
        <taxon>Embryophyta</taxon>
        <taxon>Tracheophyta</taxon>
        <taxon>Spermatophyta</taxon>
        <taxon>Magnoliopsida</taxon>
        <taxon>Liliopsida</taxon>
        <taxon>Zingiberales</taxon>
        <taxon>Musaceae</taxon>
        <taxon>Ensete</taxon>
    </lineage>
</organism>
<evidence type="ECO:0000313" key="1">
    <source>
        <dbReference type="EMBL" id="RZR74801.1"/>
    </source>
</evidence>
<dbReference type="AlphaFoldDB" id="A0A445ML00"/>
<reference evidence="1" key="1">
    <citation type="journal article" date="2018" name="Data Brief">
        <title>Genome sequence data from 17 accessions of Ensete ventricosum, a staple food crop for millions in Ethiopia.</title>
        <authorList>
            <person name="Yemataw Z."/>
            <person name="Muzemil S."/>
            <person name="Ambachew D."/>
            <person name="Tripathi L."/>
            <person name="Tesfaye K."/>
            <person name="Chala A."/>
            <person name="Farbos A."/>
            <person name="O'Neill P."/>
            <person name="Moore K."/>
            <person name="Grant M."/>
            <person name="Studholme D.J."/>
        </authorList>
    </citation>
    <scope>NUCLEOTIDE SEQUENCE [LARGE SCALE GENOMIC DNA]</scope>
    <source>
        <tissue evidence="1">Leaf</tissue>
    </source>
</reference>
<gene>
    <name evidence="1" type="ORF">BHM03_00043811</name>
</gene>
<accession>A0A445ML00</accession>
<proteinExistence type="predicted"/>
<protein>
    <submittedName>
        <fullName evidence="1">Uncharacterized protein</fullName>
    </submittedName>
</protein>
<dbReference type="EMBL" id="KV876400">
    <property type="protein sequence ID" value="RZR74801.1"/>
    <property type="molecule type" value="Genomic_DNA"/>
</dbReference>
<dbReference type="Proteomes" id="UP000290560">
    <property type="component" value="Unassembled WGS sequence"/>
</dbReference>